<sequence>MVGTLFGANSYFLQNVCRWCMEFQTMMVWENEYQPSYLPGVRMLMRPPSHPGLSRSNSPIFPRYFGTHCASIMTLWMNRYVGFPVRVPQWDTDQ</sequence>
<dbReference type="EMBL" id="JAGPNK010000010">
    <property type="protein sequence ID" value="KAH7312749.1"/>
    <property type="molecule type" value="Genomic_DNA"/>
</dbReference>
<organism evidence="1 2">
    <name type="scientific">Stachybotrys elegans</name>
    <dbReference type="NCBI Taxonomy" id="80388"/>
    <lineage>
        <taxon>Eukaryota</taxon>
        <taxon>Fungi</taxon>
        <taxon>Dikarya</taxon>
        <taxon>Ascomycota</taxon>
        <taxon>Pezizomycotina</taxon>
        <taxon>Sordariomycetes</taxon>
        <taxon>Hypocreomycetidae</taxon>
        <taxon>Hypocreales</taxon>
        <taxon>Stachybotryaceae</taxon>
        <taxon>Stachybotrys</taxon>
    </lineage>
</organism>
<proteinExistence type="predicted"/>
<dbReference type="AlphaFoldDB" id="A0A8K0SN31"/>
<protein>
    <submittedName>
        <fullName evidence="1">Uncharacterized protein</fullName>
    </submittedName>
</protein>
<reference evidence="1" key="1">
    <citation type="journal article" date="2021" name="Nat. Commun.">
        <title>Genetic determinants of endophytism in the Arabidopsis root mycobiome.</title>
        <authorList>
            <person name="Mesny F."/>
            <person name="Miyauchi S."/>
            <person name="Thiergart T."/>
            <person name="Pickel B."/>
            <person name="Atanasova L."/>
            <person name="Karlsson M."/>
            <person name="Huettel B."/>
            <person name="Barry K.W."/>
            <person name="Haridas S."/>
            <person name="Chen C."/>
            <person name="Bauer D."/>
            <person name="Andreopoulos W."/>
            <person name="Pangilinan J."/>
            <person name="LaButti K."/>
            <person name="Riley R."/>
            <person name="Lipzen A."/>
            <person name="Clum A."/>
            <person name="Drula E."/>
            <person name="Henrissat B."/>
            <person name="Kohler A."/>
            <person name="Grigoriev I.V."/>
            <person name="Martin F.M."/>
            <person name="Hacquard S."/>
        </authorList>
    </citation>
    <scope>NUCLEOTIDE SEQUENCE</scope>
    <source>
        <strain evidence="1">MPI-CAGE-CH-0235</strain>
    </source>
</reference>
<evidence type="ECO:0000313" key="1">
    <source>
        <dbReference type="EMBL" id="KAH7312749.1"/>
    </source>
</evidence>
<name>A0A8K0SN31_9HYPO</name>
<comment type="caution">
    <text evidence="1">The sequence shown here is derived from an EMBL/GenBank/DDBJ whole genome shotgun (WGS) entry which is preliminary data.</text>
</comment>
<keyword evidence="2" id="KW-1185">Reference proteome</keyword>
<accession>A0A8K0SN31</accession>
<dbReference type="Proteomes" id="UP000813444">
    <property type="component" value="Unassembled WGS sequence"/>
</dbReference>
<evidence type="ECO:0000313" key="2">
    <source>
        <dbReference type="Proteomes" id="UP000813444"/>
    </source>
</evidence>
<gene>
    <name evidence="1" type="ORF">B0I35DRAFT_437663</name>
</gene>